<comment type="caution">
    <text evidence="2">The sequence shown here is derived from an EMBL/GenBank/DDBJ whole genome shotgun (WGS) entry which is preliminary data.</text>
</comment>
<dbReference type="Proteomes" id="UP000487268">
    <property type="component" value="Unassembled WGS sequence"/>
</dbReference>
<protein>
    <recommendedName>
        <fullName evidence="1">DUF397 domain-containing protein</fullName>
    </recommendedName>
</protein>
<evidence type="ECO:0000259" key="1">
    <source>
        <dbReference type="Pfam" id="PF04149"/>
    </source>
</evidence>
<organism evidence="2 3">
    <name type="scientific">Actinomadura macrotermitis</name>
    <dbReference type="NCBI Taxonomy" id="2585200"/>
    <lineage>
        <taxon>Bacteria</taxon>
        <taxon>Bacillati</taxon>
        <taxon>Actinomycetota</taxon>
        <taxon>Actinomycetes</taxon>
        <taxon>Streptosporangiales</taxon>
        <taxon>Thermomonosporaceae</taxon>
        <taxon>Actinomadura</taxon>
    </lineage>
</organism>
<dbReference type="OrthoDB" id="4562195at2"/>
<gene>
    <name evidence="2" type="ORF">ACRB68_55350</name>
</gene>
<dbReference type="AlphaFoldDB" id="A0A7K0C1T8"/>
<sequence length="59" mass="6632">MNTWRKSTYSSGSDPSSCVEVRGLDEAIAVRDSTDPEGPRLDLAPHTWRTLLETIKTQR</sequence>
<reference evidence="2 3" key="1">
    <citation type="submission" date="2019-10" db="EMBL/GenBank/DDBJ databases">
        <title>Actinomadura rubteroloni sp. nov. and Actinomadura macrotermitis sp. nov., isolated from the gut of fungus growing-termite Macrotermes natalensis.</title>
        <authorList>
            <person name="Benndorf R."/>
            <person name="Martin K."/>
            <person name="Kuefner M."/>
            <person name="De Beer W."/>
            <person name="Kaster A.-K."/>
            <person name="Vollmers J."/>
            <person name="Poulsen M."/>
            <person name="Beemelmanns C."/>
        </authorList>
    </citation>
    <scope>NUCLEOTIDE SEQUENCE [LARGE SCALE GENOMIC DNA]</scope>
    <source>
        <strain evidence="2 3">RB68</strain>
    </source>
</reference>
<accession>A0A7K0C1T8</accession>
<evidence type="ECO:0000313" key="2">
    <source>
        <dbReference type="EMBL" id="MQY07435.1"/>
    </source>
</evidence>
<dbReference type="Pfam" id="PF04149">
    <property type="entry name" value="DUF397"/>
    <property type="match status" value="1"/>
</dbReference>
<keyword evidence="3" id="KW-1185">Reference proteome</keyword>
<proteinExistence type="predicted"/>
<name>A0A7K0C1T8_9ACTN</name>
<dbReference type="EMBL" id="WEGH01000003">
    <property type="protein sequence ID" value="MQY07435.1"/>
    <property type="molecule type" value="Genomic_DNA"/>
</dbReference>
<feature type="domain" description="DUF397" evidence="1">
    <location>
        <begin position="3"/>
        <end position="56"/>
    </location>
</feature>
<evidence type="ECO:0000313" key="3">
    <source>
        <dbReference type="Proteomes" id="UP000487268"/>
    </source>
</evidence>
<dbReference type="RefSeq" id="WP_153537222.1">
    <property type="nucleotide sequence ID" value="NZ_WEGH01000003.1"/>
</dbReference>
<dbReference type="InterPro" id="IPR007278">
    <property type="entry name" value="DUF397"/>
</dbReference>